<comment type="catalytic activity">
    <reaction evidence="4">
        <text>RX + glutathione = an S-substituted glutathione + a halide anion + H(+)</text>
        <dbReference type="Rhea" id="RHEA:16437"/>
        <dbReference type="ChEBI" id="CHEBI:15378"/>
        <dbReference type="ChEBI" id="CHEBI:16042"/>
        <dbReference type="ChEBI" id="CHEBI:17792"/>
        <dbReference type="ChEBI" id="CHEBI:57925"/>
        <dbReference type="ChEBI" id="CHEBI:90779"/>
        <dbReference type="EC" id="2.5.1.18"/>
    </reaction>
</comment>
<dbReference type="Pfam" id="PF00043">
    <property type="entry name" value="GST_C"/>
    <property type="match status" value="1"/>
</dbReference>
<dbReference type="GO" id="GO:0043295">
    <property type="term" value="F:glutathione binding"/>
    <property type="evidence" value="ECO:0007669"/>
    <property type="project" value="TreeGrafter"/>
</dbReference>
<dbReference type="FunFam" id="3.40.30.10:FF:000039">
    <property type="entry name" value="Glutathione S-transferase domain"/>
    <property type="match status" value="1"/>
</dbReference>
<evidence type="ECO:0000259" key="6">
    <source>
        <dbReference type="PROSITE" id="PS50404"/>
    </source>
</evidence>
<dbReference type="InterPro" id="IPR036282">
    <property type="entry name" value="Glutathione-S-Trfase_C_sf"/>
</dbReference>
<keyword evidence="3" id="KW-0808">Transferase</keyword>
<evidence type="ECO:0000256" key="5">
    <source>
        <dbReference type="ARBA" id="ARBA00053259"/>
    </source>
</evidence>
<dbReference type="InterPro" id="IPR040079">
    <property type="entry name" value="Glutathione_S-Trfase"/>
</dbReference>
<organism evidence="8 9">
    <name type="scientific">Parascedosporium putredinis</name>
    <dbReference type="NCBI Taxonomy" id="1442378"/>
    <lineage>
        <taxon>Eukaryota</taxon>
        <taxon>Fungi</taxon>
        <taxon>Dikarya</taxon>
        <taxon>Ascomycota</taxon>
        <taxon>Pezizomycotina</taxon>
        <taxon>Sordariomycetes</taxon>
        <taxon>Hypocreomycetidae</taxon>
        <taxon>Microascales</taxon>
        <taxon>Microascaceae</taxon>
        <taxon>Parascedosporium</taxon>
    </lineage>
</organism>
<dbReference type="GO" id="GO:0006749">
    <property type="term" value="P:glutathione metabolic process"/>
    <property type="evidence" value="ECO:0007669"/>
    <property type="project" value="TreeGrafter"/>
</dbReference>
<evidence type="ECO:0000313" key="8">
    <source>
        <dbReference type="EMBL" id="CAI4220159.1"/>
    </source>
</evidence>
<feature type="domain" description="GST C-terminal" evidence="7">
    <location>
        <begin position="92"/>
        <end position="213"/>
    </location>
</feature>
<dbReference type="SFLD" id="SFLDG00358">
    <property type="entry name" value="Main_(cytGST)"/>
    <property type="match status" value="1"/>
</dbReference>
<dbReference type="PROSITE" id="PS50404">
    <property type="entry name" value="GST_NTER"/>
    <property type="match status" value="1"/>
</dbReference>
<dbReference type="Gene3D" id="1.20.1050.10">
    <property type="match status" value="1"/>
</dbReference>
<dbReference type="PANTHER" id="PTHR43900:SF3">
    <property type="entry name" value="GLUTATHIONE S-TRANSFERASE RHO"/>
    <property type="match status" value="1"/>
</dbReference>
<dbReference type="GO" id="GO:0004364">
    <property type="term" value="F:glutathione transferase activity"/>
    <property type="evidence" value="ECO:0007669"/>
    <property type="project" value="UniProtKB-EC"/>
</dbReference>
<protein>
    <recommendedName>
        <fullName evidence="2">glutathione transferase</fullName>
        <ecNumber evidence="2">2.5.1.18</ecNumber>
    </recommendedName>
</protein>
<dbReference type="EMBL" id="CALLCH030000021">
    <property type="protein sequence ID" value="CAI4220159.1"/>
    <property type="molecule type" value="Genomic_DNA"/>
</dbReference>
<dbReference type="InterPro" id="IPR010987">
    <property type="entry name" value="Glutathione-S-Trfase_C-like"/>
</dbReference>
<name>A0A9P1HAZ4_9PEZI</name>
<dbReference type="InterPro" id="IPR004046">
    <property type="entry name" value="GST_C"/>
</dbReference>
<dbReference type="Gene3D" id="3.40.30.10">
    <property type="entry name" value="Glutaredoxin"/>
    <property type="match status" value="1"/>
</dbReference>
<comment type="caution">
    <text evidence="8">The sequence shown here is derived from an EMBL/GenBank/DDBJ whole genome shotgun (WGS) entry which is preliminary data.</text>
</comment>
<reference evidence="8" key="1">
    <citation type="submission" date="2022-11" db="EMBL/GenBank/DDBJ databases">
        <authorList>
            <person name="Scott C."/>
            <person name="Bruce N."/>
        </authorList>
    </citation>
    <scope>NUCLEOTIDE SEQUENCE</scope>
</reference>
<evidence type="ECO:0000259" key="7">
    <source>
        <dbReference type="PROSITE" id="PS50405"/>
    </source>
</evidence>
<dbReference type="AlphaFoldDB" id="A0A9P1HAZ4"/>
<dbReference type="SFLD" id="SFLDS00019">
    <property type="entry name" value="Glutathione_Transferase_(cytos"/>
    <property type="match status" value="1"/>
</dbReference>
<keyword evidence="9" id="KW-1185">Reference proteome</keyword>
<sequence>MAIKLHGSTLSTCTQRVLQVLTELDVPYEFSDVNMALGEHKNPDFIANFQPFGKVPALEDDGLKLFESRAICKYLITKYGKGHQLDSSQIASIADIGIYEQAASVEYSYFEPAISGLGYENIFKKFMGRGDADPAAVLQLRASLAQVLDYYEKVLATRQYLAGNEFSLVDLYHLPWMPFFAKLGLESELTSRPNFEAWWKRASSRPSWQKISQ</sequence>
<dbReference type="GO" id="GO:0005737">
    <property type="term" value="C:cytoplasm"/>
    <property type="evidence" value="ECO:0007669"/>
    <property type="project" value="TreeGrafter"/>
</dbReference>
<dbReference type="Pfam" id="PF02798">
    <property type="entry name" value="GST_N"/>
    <property type="match status" value="1"/>
</dbReference>
<evidence type="ECO:0000313" key="9">
    <source>
        <dbReference type="Proteomes" id="UP000838763"/>
    </source>
</evidence>
<dbReference type="Proteomes" id="UP000838763">
    <property type="component" value="Unassembled WGS sequence"/>
</dbReference>
<comment type="function">
    <text evidence="5">May be involved in the conjugation of reduced glutathione to a wide number of exogenous and endogenous hydrophobic electrophiles and have a detoxification role against certain herbicides.</text>
</comment>
<dbReference type="PROSITE" id="PS50405">
    <property type="entry name" value="GST_CTER"/>
    <property type="match status" value="1"/>
</dbReference>
<gene>
    <name evidence="8" type="ORF">PPNO1_LOCUS9702</name>
</gene>
<evidence type="ECO:0000256" key="1">
    <source>
        <dbReference type="ARBA" id="ARBA00010128"/>
    </source>
</evidence>
<dbReference type="InterPro" id="IPR036249">
    <property type="entry name" value="Thioredoxin-like_sf"/>
</dbReference>
<dbReference type="GO" id="GO:0009636">
    <property type="term" value="P:response to toxic substance"/>
    <property type="evidence" value="ECO:0007669"/>
    <property type="project" value="UniProtKB-ARBA"/>
</dbReference>
<comment type="similarity">
    <text evidence="1">Belongs to the GST superfamily. Phi family.</text>
</comment>
<dbReference type="SFLD" id="SFLDG01154">
    <property type="entry name" value="Main.5:_Phi-like"/>
    <property type="match status" value="1"/>
</dbReference>
<evidence type="ECO:0000256" key="2">
    <source>
        <dbReference type="ARBA" id="ARBA00012452"/>
    </source>
</evidence>
<evidence type="ECO:0000256" key="3">
    <source>
        <dbReference type="ARBA" id="ARBA00022679"/>
    </source>
</evidence>
<dbReference type="PANTHER" id="PTHR43900">
    <property type="entry name" value="GLUTATHIONE S-TRANSFERASE RHO"/>
    <property type="match status" value="1"/>
</dbReference>
<dbReference type="SUPFAM" id="SSF52833">
    <property type="entry name" value="Thioredoxin-like"/>
    <property type="match status" value="1"/>
</dbReference>
<feature type="domain" description="GST N-terminal" evidence="6">
    <location>
        <begin position="1"/>
        <end position="83"/>
    </location>
</feature>
<accession>A0A9P1HAZ4</accession>
<dbReference type="EC" id="2.5.1.18" evidence="2"/>
<proteinExistence type="inferred from homology"/>
<evidence type="ECO:0000256" key="4">
    <source>
        <dbReference type="ARBA" id="ARBA00047960"/>
    </source>
</evidence>
<dbReference type="FunFam" id="1.20.1050.10:FF:000004">
    <property type="entry name" value="Glutathione S-transferase F2"/>
    <property type="match status" value="1"/>
</dbReference>
<dbReference type="OrthoDB" id="249703at2759"/>
<dbReference type="InterPro" id="IPR004045">
    <property type="entry name" value="Glutathione_S-Trfase_N"/>
</dbReference>
<dbReference type="SUPFAM" id="SSF47616">
    <property type="entry name" value="GST C-terminal domain-like"/>
    <property type="match status" value="1"/>
</dbReference>